<name>A0AAP0PNF4_9MAGN</name>
<comment type="caution">
    <text evidence="1">The sequence shown here is derived from an EMBL/GenBank/DDBJ whole genome shotgun (WGS) entry which is preliminary data.</text>
</comment>
<dbReference type="EMBL" id="JBBNAF010000004">
    <property type="protein sequence ID" value="KAK9151028.1"/>
    <property type="molecule type" value="Genomic_DNA"/>
</dbReference>
<evidence type="ECO:0000313" key="1">
    <source>
        <dbReference type="EMBL" id="KAK9151028.1"/>
    </source>
</evidence>
<proteinExistence type="predicted"/>
<protein>
    <submittedName>
        <fullName evidence="1">Uncharacterized protein</fullName>
    </submittedName>
</protein>
<dbReference type="InterPro" id="IPR015421">
    <property type="entry name" value="PyrdxlP-dep_Trfase_major"/>
</dbReference>
<organism evidence="1 2">
    <name type="scientific">Stephania yunnanensis</name>
    <dbReference type="NCBI Taxonomy" id="152371"/>
    <lineage>
        <taxon>Eukaryota</taxon>
        <taxon>Viridiplantae</taxon>
        <taxon>Streptophyta</taxon>
        <taxon>Embryophyta</taxon>
        <taxon>Tracheophyta</taxon>
        <taxon>Spermatophyta</taxon>
        <taxon>Magnoliopsida</taxon>
        <taxon>Ranunculales</taxon>
        <taxon>Menispermaceae</taxon>
        <taxon>Menispermoideae</taxon>
        <taxon>Cissampelideae</taxon>
        <taxon>Stephania</taxon>
    </lineage>
</organism>
<sequence length="145" mass="16154">MMTSLTNGRLSRGEGLWRELAQESDLAKELLYTFTARQMGKVFFRNSGSEANDSQAKLQRRGQELTHTTLDQSVDDEAVYYKLAGECPKGCVYCLRSLWRKKRRYIDPDASTSQHPQGVVGGGAGDEVGPMVVFSGLDVMENQLD</sequence>
<gene>
    <name evidence="1" type="ORF">Syun_009337</name>
</gene>
<dbReference type="AlphaFoldDB" id="A0AAP0PNF4"/>
<evidence type="ECO:0000313" key="2">
    <source>
        <dbReference type="Proteomes" id="UP001420932"/>
    </source>
</evidence>
<reference evidence="1 2" key="1">
    <citation type="submission" date="2024-01" db="EMBL/GenBank/DDBJ databases">
        <title>Genome assemblies of Stephania.</title>
        <authorList>
            <person name="Yang L."/>
        </authorList>
    </citation>
    <scope>NUCLEOTIDE SEQUENCE [LARGE SCALE GENOMIC DNA]</scope>
    <source>
        <strain evidence="1">YNDBR</strain>
        <tissue evidence="1">Leaf</tissue>
    </source>
</reference>
<dbReference type="Proteomes" id="UP001420932">
    <property type="component" value="Unassembled WGS sequence"/>
</dbReference>
<accession>A0AAP0PNF4</accession>
<keyword evidence="2" id="KW-1185">Reference proteome</keyword>
<dbReference type="Gene3D" id="3.40.640.10">
    <property type="entry name" value="Type I PLP-dependent aspartate aminotransferase-like (Major domain)"/>
    <property type="match status" value="1"/>
</dbReference>